<protein>
    <submittedName>
        <fullName evidence="1">Uncharacterized protein</fullName>
    </submittedName>
</protein>
<dbReference type="AlphaFoldDB" id="A0A7X1NLJ3"/>
<sequence>MGVFLTASIGTVMSNTDELMQQLDVARREVALRRIQVQQHREYSAFLERMDVSTLVQRNELAMLEGELNRWETLARRISQLIASHVRRSDAGS</sequence>
<proteinExistence type="predicted"/>
<accession>A0A7X1NLJ3</accession>
<reference evidence="1 2" key="1">
    <citation type="submission" date="2019-10" db="EMBL/GenBank/DDBJ databases">
        <title>Paraburkholderia sp. isolated from nodules of Mimosa pudica from Brazilian Atlantic Forest soils.</title>
        <authorList>
            <person name="Paulitsch F."/>
            <person name="Hungria M."/>
            <person name="Dall'Agnol R."/>
        </authorList>
    </citation>
    <scope>NUCLEOTIDE SEQUENCE [LARGE SCALE GENOMIC DNA]</scope>
    <source>
        <strain evidence="1 2">CNPSo 3157</strain>
    </source>
</reference>
<organism evidence="1 2">
    <name type="scientific">Paraburkholderia franconis</name>
    <dbReference type="NCBI Taxonomy" id="2654983"/>
    <lineage>
        <taxon>Bacteria</taxon>
        <taxon>Pseudomonadati</taxon>
        <taxon>Pseudomonadota</taxon>
        <taxon>Betaproteobacteria</taxon>
        <taxon>Burkholderiales</taxon>
        <taxon>Burkholderiaceae</taxon>
        <taxon>Paraburkholderia</taxon>
    </lineage>
</organism>
<keyword evidence="2" id="KW-1185">Reference proteome</keyword>
<evidence type="ECO:0000313" key="1">
    <source>
        <dbReference type="EMBL" id="MPW23701.1"/>
    </source>
</evidence>
<gene>
    <name evidence="1" type="ORF">GCT13_45150</name>
</gene>
<name>A0A7X1NLJ3_9BURK</name>
<evidence type="ECO:0000313" key="2">
    <source>
        <dbReference type="Proteomes" id="UP000484381"/>
    </source>
</evidence>
<comment type="caution">
    <text evidence="1">The sequence shown here is derived from an EMBL/GenBank/DDBJ whole genome shotgun (WGS) entry which is preliminary data.</text>
</comment>
<dbReference type="EMBL" id="WHNP01000130">
    <property type="protein sequence ID" value="MPW23701.1"/>
    <property type="molecule type" value="Genomic_DNA"/>
</dbReference>
<dbReference type="Proteomes" id="UP000484381">
    <property type="component" value="Unassembled WGS sequence"/>
</dbReference>